<evidence type="ECO:0000313" key="15">
    <source>
        <dbReference type="Proteomes" id="UP001347796"/>
    </source>
</evidence>
<feature type="transmembrane region" description="Helical" evidence="11">
    <location>
        <begin position="151"/>
        <end position="168"/>
    </location>
</feature>
<keyword evidence="9" id="KW-0325">Glycoprotein</keyword>
<dbReference type="GO" id="GO:0008528">
    <property type="term" value="F:G protein-coupled peptide receptor activity"/>
    <property type="evidence" value="ECO:0007669"/>
    <property type="project" value="TreeGrafter"/>
</dbReference>
<dbReference type="PROSITE" id="PS00649">
    <property type="entry name" value="G_PROTEIN_RECEP_F2_1"/>
    <property type="match status" value="1"/>
</dbReference>
<dbReference type="SUPFAM" id="SSF111418">
    <property type="entry name" value="Hormone receptor domain"/>
    <property type="match status" value="1"/>
</dbReference>
<dbReference type="PROSITE" id="PS50261">
    <property type="entry name" value="G_PROTEIN_RECEP_F2_4"/>
    <property type="match status" value="1"/>
</dbReference>
<dbReference type="SUPFAM" id="SSF81321">
    <property type="entry name" value="Family A G protein-coupled receptor-like"/>
    <property type="match status" value="1"/>
</dbReference>
<dbReference type="PANTHER" id="PTHR45620">
    <property type="entry name" value="PDF RECEPTOR-LIKE PROTEIN-RELATED"/>
    <property type="match status" value="1"/>
</dbReference>
<keyword evidence="8" id="KW-0675">Receptor</keyword>
<feature type="transmembrane region" description="Helical" evidence="11">
    <location>
        <begin position="359"/>
        <end position="381"/>
    </location>
</feature>
<dbReference type="InterPro" id="IPR001879">
    <property type="entry name" value="GPCR_2_extracellular_dom"/>
</dbReference>
<feature type="transmembrane region" description="Helical" evidence="11">
    <location>
        <begin position="243"/>
        <end position="262"/>
    </location>
</feature>
<gene>
    <name evidence="14" type="ORF">SNE40_022971</name>
</gene>
<evidence type="ECO:0000256" key="9">
    <source>
        <dbReference type="ARBA" id="ARBA00023180"/>
    </source>
</evidence>
<reference evidence="14 15" key="1">
    <citation type="submission" date="2024-01" db="EMBL/GenBank/DDBJ databases">
        <title>The genome of the rayed Mediterranean limpet Patella caerulea (Linnaeus, 1758).</title>
        <authorList>
            <person name="Anh-Thu Weber A."/>
            <person name="Halstead-Nussloch G."/>
        </authorList>
    </citation>
    <scope>NUCLEOTIDE SEQUENCE [LARGE SCALE GENOMIC DNA]</scope>
    <source>
        <strain evidence="14">AATW-2023a</strain>
        <tissue evidence="14">Whole specimen</tissue>
    </source>
</reference>
<evidence type="ECO:0000256" key="11">
    <source>
        <dbReference type="SAM" id="Phobius"/>
    </source>
</evidence>
<comment type="similarity">
    <text evidence="2">Belongs to the G-protein coupled receptor 2 family.</text>
</comment>
<feature type="transmembrane region" description="Helical" evidence="11">
    <location>
        <begin position="328"/>
        <end position="347"/>
    </location>
</feature>
<dbReference type="SMART" id="SM00008">
    <property type="entry name" value="HormR"/>
    <property type="match status" value="1"/>
</dbReference>
<accession>A0AAN8FXE9</accession>
<dbReference type="GO" id="GO:0007166">
    <property type="term" value="P:cell surface receptor signaling pathway"/>
    <property type="evidence" value="ECO:0007669"/>
    <property type="project" value="InterPro"/>
</dbReference>
<name>A0AAN8FXE9_PATCE</name>
<keyword evidence="4 11" id="KW-0812">Transmembrane</keyword>
<evidence type="ECO:0000259" key="12">
    <source>
        <dbReference type="PROSITE" id="PS50227"/>
    </source>
</evidence>
<evidence type="ECO:0000256" key="8">
    <source>
        <dbReference type="ARBA" id="ARBA00023170"/>
    </source>
</evidence>
<dbReference type="PANTHER" id="PTHR45620:SF1">
    <property type="entry name" value="G-PROTEIN COUPLED RECEPTORS FAMILY 2 PROFILE 2 DOMAIN-CONTAINING PROTEIN"/>
    <property type="match status" value="1"/>
</dbReference>
<protein>
    <submittedName>
        <fullName evidence="14">Uncharacterized protein</fullName>
    </submittedName>
</protein>
<dbReference type="Proteomes" id="UP001347796">
    <property type="component" value="Unassembled WGS sequence"/>
</dbReference>
<dbReference type="InterPro" id="IPR017983">
    <property type="entry name" value="GPCR_2_secretin-like_CS"/>
</dbReference>
<keyword evidence="6" id="KW-0297">G-protein coupled receptor</keyword>
<dbReference type="PROSITE" id="PS50227">
    <property type="entry name" value="G_PROTEIN_RECEP_F2_3"/>
    <property type="match status" value="1"/>
</dbReference>
<dbReference type="EMBL" id="JAZGQO010000021">
    <property type="protein sequence ID" value="KAK6166222.1"/>
    <property type="molecule type" value="Genomic_DNA"/>
</dbReference>
<dbReference type="Pfam" id="PF02793">
    <property type="entry name" value="HRM"/>
    <property type="match status" value="1"/>
</dbReference>
<dbReference type="GO" id="GO:0007188">
    <property type="term" value="P:adenylate cyclase-modulating G protein-coupled receptor signaling pathway"/>
    <property type="evidence" value="ECO:0007669"/>
    <property type="project" value="TreeGrafter"/>
</dbReference>
<proteinExistence type="inferred from homology"/>
<evidence type="ECO:0000256" key="6">
    <source>
        <dbReference type="ARBA" id="ARBA00023040"/>
    </source>
</evidence>
<evidence type="ECO:0000256" key="5">
    <source>
        <dbReference type="ARBA" id="ARBA00022989"/>
    </source>
</evidence>
<evidence type="ECO:0000256" key="3">
    <source>
        <dbReference type="ARBA" id="ARBA00022475"/>
    </source>
</evidence>
<keyword evidence="15" id="KW-1185">Reference proteome</keyword>
<evidence type="ECO:0000256" key="1">
    <source>
        <dbReference type="ARBA" id="ARBA00004651"/>
    </source>
</evidence>
<comment type="caution">
    <text evidence="14">The sequence shown here is derived from an EMBL/GenBank/DDBJ whole genome shotgun (WGS) entry which is preliminary data.</text>
</comment>
<keyword evidence="10" id="KW-0807">Transducer</keyword>
<sequence length="509" mass="59196">MTPDEQWKLLYQAEVNCGQEILKYLNHSRYETIADTPKCGVIWDEVLCWNEAPAGSLVKQPCPNYIHGFNDNEYATRYCTPEGDWYFHPELNKTWTNFSSCSKTSSIDLSFHFDGLRLLYTIGYGISLGSLIIAVFIMMCCSRLKSKSNTLHLNLFFAFMLRAALSFLKEALFVNGVGFDKDIKEENGTLMFIEDGWHWECRLLIALFNYSICVSQMWIFTEGLYLHMLIYRTLYTDRKGVKFYIYLGWLSPLLFFLPWVIVKAVNDNTYCWNINTHAGYIWIMHGPLMATVVVNFCFFLDILRVLCTRVRTNQRHVGRTQYRRLAKFILVLIPLFGVMHIVFYVSFPTGFENELDMTQLYIEMAYNSFQGFILALLFCFLNEEVHAELKRMWYRRQSRRSDSIVLTRSFGLSSWKKTSYHTQRTAACDNKTNSLFIDDQCKITNDFRNDDVMTRLKSRAMHILKKDTRVENGGNVTPCNGAVRSGNHLELPSYVSKSDDDDSISPESV</sequence>
<evidence type="ECO:0000313" key="14">
    <source>
        <dbReference type="EMBL" id="KAK6166222.1"/>
    </source>
</evidence>
<dbReference type="GO" id="GO:0005886">
    <property type="term" value="C:plasma membrane"/>
    <property type="evidence" value="ECO:0007669"/>
    <property type="project" value="UniProtKB-SubCell"/>
</dbReference>
<feature type="transmembrane region" description="Helical" evidence="11">
    <location>
        <begin position="282"/>
        <end position="307"/>
    </location>
</feature>
<dbReference type="InterPro" id="IPR000832">
    <property type="entry name" value="GPCR_2_secretin-like"/>
</dbReference>
<evidence type="ECO:0000256" key="10">
    <source>
        <dbReference type="ARBA" id="ARBA00023224"/>
    </source>
</evidence>
<organism evidence="14 15">
    <name type="scientific">Patella caerulea</name>
    <name type="common">Rayed Mediterranean limpet</name>
    <dbReference type="NCBI Taxonomy" id="87958"/>
    <lineage>
        <taxon>Eukaryota</taxon>
        <taxon>Metazoa</taxon>
        <taxon>Spiralia</taxon>
        <taxon>Lophotrochozoa</taxon>
        <taxon>Mollusca</taxon>
        <taxon>Gastropoda</taxon>
        <taxon>Patellogastropoda</taxon>
        <taxon>Patelloidea</taxon>
        <taxon>Patellidae</taxon>
        <taxon>Patella</taxon>
    </lineage>
</organism>
<comment type="subcellular location">
    <subcellularLocation>
        <location evidence="1">Cell membrane</location>
        <topology evidence="1">Multi-pass membrane protein</topology>
    </subcellularLocation>
</comment>
<keyword evidence="7 11" id="KW-0472">Membrane</keyword>
<keyword evidence="3" id="KW-1003">Cell membrane</keyword>
<feature type="transmembrane region" description="Helical" evidence="11">
    <location>
        <begin position="118"/>
        <end position="139"/>
    </location>
</feature>
<evidence type="ECO:0000256" key="4">
    <source>
        <dbReference type="ARBA" id="ARBA00022692"/>
    </source>
</evidence>
<feature type="domain" description="G-protein coupled receptors family 2 profile 1" evidence="12">
    <location>
        <begin position="16"/>
        <end position="105"/>
    </location>
</feature>
<evidence type="ECO:0000259" key="13">
    <source>
        <dbReference type="PROSITE" id="PS50261"/>
    </source>
</evidence>
<dbReference type="InterPro" id="IPR036445">
    <property type="entry name" value="GPCR_2_extracell_dom_sf"/>
</dbReference>
<dbReference type="GO" id="GO:0017046">
    <property type="term" value="F:peptide hormone binding"/>
    <property type="evidence" value="ECO:0007669"/>
    <property type="project" value="TreeGrafter"/>
</dbReference>
<dbReference type="Gene3D" id="1.20.1070.10">
    <property type="entry name" value="Rhodopsin 7-helix transmembrane proteins"/>
    <property type="match status" value="1"/>
</dbReference>
<evidence type="ECO:0000256" key="7">
    <source>
        <dbReference type="ARBA" id="ARBA00023136"/>
    </source>
</evidence>
<feature type="transmembrane region" description="Helical" evidence="11">
    <location>
        <begin position="207"/>
        <end position="231"/>
    </location>
</feature>
<dbReference type="Pfam" id="PF00002">
    <property type="entry name" value="7tm_2"/>
    <property type="match status" value="1"/>
</dbReference>
<feature type="domain" description="G-protein coupled receptors family 2 profile 2" evidence="13">
    <location>
        <begin position="116"/>
        <end position="382"/>
    </location>
</feature>
<dbReference type="Gene3D" id="4.10.1240.10">
    <property type="entry name" value="GPCR, family 2, extracellular hormone receptor domain"/>
    <property type="match status" value="1"/>
</dbReference>
<keyword evidence="5 11" id="KW-1133">Transmembrane helix</keyword>
<dbReference type="PRINTS" id="PR00249">
    <property type="entry name" value="GPCRSECRETIN"/>
</dbReference>
<evidence type="ECO:0000256" key="2">
    <source>
        <dbReference type="ARBA" id="ARBA00005314"/>
    </source>
</evidence>
<dbReference type="InterPro" id="IPR017981">
    <property type="entry name" value="GPCR_2-like_7TM"/>
</dbReference>
<dbReference type="AlphaFoldDB" id="A0AAN8FXE9"/>
<dbReference type="InterPro" id="IPR050332">
    <property type="entry name" value="GPCR_2"/>
</dbReference>
<dbReference type="PROSITE" id="PS00650">
    <property type="entry name" value="G_PROTEIN_RECEP_F2_2"/>
    <property type="match status" value="1"/>
</dbReference>